<reference evidence="3" key="1">
    <citation type="submission" date="2021-11" db="EMBL/GenBank/DDBJ databases">
        <title>Cultivation dependent microbiological survey of springs from the worlds oldest radium mine currently devoted to the extraction of radon-saturated water.</title>
        <authorList>
            <person name="Kapinusova G."/>
            <person name="Smrhova T."/>
            <person name="Strejcek M."/>
            <person name="Suman J."/>
            <person name="Jani K."/>
            <person name="Pajer P."/>
            <person name="Uhlik O."/>
        </authorList>
    </citation>
    <scope>NUCLEOTIDE SEQUENCE [LARGE SCALE GENOMIC DNA]</scope>
    <source>
        <strain evidence="3">J379</strain>
    </source>
</reference>
<gene>
    <name evidence="2" type="ORF">LRS13_17310</name>
</gene>
<evidence type="ECO:0000256" key="1">
    <source>
        <dbReference type="SAM" id="MobiDB-lite"/>
    </source>
</evidence>
<evidence type="ECO:0000313" key="3">
    <source>
        <dbReference type="Proteomes" id="UP001058860"/>
    </source>
</evidence>
<name>A0ABY5PCQ1_9ACTN</name>
<proteinExistence type="predicted"/>
<accession>A0ABY5PCQ1</accession>
<protein>
    <submittedName>
        <fullName evidence="2">Uncharacterized protein</fullName>
    </submittedName>
</protein>
<feature type="region of interest" description="Disordered" evidence="1">
    <location>
        <begin position="1"/>
        <end position="33"/>
    </location>
</feature>
<dbReference type="Proteomes" id="UP001058860">
    <property type="component" value="Chromosome"/>
</dbReference>
<feature type="compositionally biased region" description="Low complexity" evidence="1">
    <location>
        <begin position="1"/>
        <end position="24"/>
    </location>
</feature>
<organism evidence="2 3">
    <name type="scientific">Svornostia abyssi</name>
    <dbReference type="NCBI Taxonomy" id="2898438"/>
    <lineage>
        <taxon>Bacteria</taxon>
        <taxon>Bacillati</taxon>
        <taxon>Actinomycetota</taxon>
        <taxon>Thermoleophilia</taxon>
        <taxon>Solirubrobacterales</taxon>
        <taxon>Baekduiaceae</taxon>
        <taxon>Svornostia</taxon>
    </lineage>
</organism>
<evidence type="ECO:0000313" key="2">
    <source>
        <dbReference type="EMBL" id="UUY02449.1"/>
    </source>
</evidence>
<keyword evidence="3" id="KW-1185">Reference proteome</keyword>
<dbReference type="RefSeq" id="WP_353862976.1">
    <property type="nucleotide sequence ID" value="NZ_CP088295.1"/>
</dbReference>
<feature type="compositionally biased region" description="Basic and acidic residues" evidence="1">
    <location>
        <begin position="98"/>
        <end position="148"/>
    </location>
</feature>
<feature type="compositionally biased region" description="Basic and acidic residues" evidence="1">
    <location>
        <begin position="181"/>
        <end position="216"/>
    </location>
</feature>
<dbReference type="EMBL" id="CP088295">
    <property type="protein sequence ID" value="UUY02449.1"/>
    <property type="molecule type" value="Genomic_DNA"/>
</dbReference>
<feature type="region of interest" description="Disordered" evidence="1">
    <location>
        <begin position="97"/>
        <end position="216"/>
    </location>
</feature>
<sequence>MAEGEPATEQPAADAPEPQPRATRTPPPPLEGVGIARVQAAITRVGGPDIIKEALAPQQDANGQPLKWAAVCAEKSIGLKPGDPVFQAWLRLAATPVREVKGQLRALTGEDDRERGRGRGGRGGERGGGGRREGRGGGGRRDGGREGGRGPGRGPRSDRPASAEELRAMGRDGSLSSKVRIVADKDDEKREREKARKAAKEAKRQAERERLSRLGY</sequence>
<feature type="compositionally biased region" description="Basic and acidic residues" evidence="1">
    <location>
        <begin position="155"/>
        <end position="170"/>
    </location>
</feature>